<protein>
    <submittedName>
        <fullName evidence="1">Phosphoenolpyruvate synthase regulatory protein</fullName>
    </submittedName>
</protein>
<evidence type="ECO:0000313" key="1">
    <source>
        <dbReference type="EMBL" id="KAK3928917.1"/>
    </source>
</evidence>
<proteinExistence type="predicted"/>
<dbReference type="Proteomes" id="UP001219518">
    <property type="component" value="Unassembled WGS sequence"/>
</dbReference>
<keyword evidence="2" id="KW-1185">Reference proteome</keyword>
<organism evidence="1 2">
    <name type="scientific">Frankliniella fusca</name>
    <dbReference type="NCBI Taxonomy" id="407009"/>
    <lineage>
        <taxon>Eukaryota</taxon>
        <taxon>Metazoa</taxon>
        <taxon>Ecdysozoa</taxon>
        <taxon>Arthropoda</taxon>
        <taxon>Hexapoda</taxon>
        <taxon>Insecta</taxon>
        <taxon>Pterygota</taxon>
        <taxon>Neoptera</taxon>
        <taxon>Paraneoptera</taxon>
        <taxon>Thysanoptera</taxon>
        <taxon>Terebrantia</taxon>
        <taxon>Thripoidea</taxon>
        <taxon>Thripidae</taxon>
        <taxon>Frankliniella</taxon>
    </lineage>
</organism>
<evidence type="ECO:0000313" key="2">
    <source>
        <dbReference type="Proteomes" id="UP001219518"/>
    </source>
</evidence>
<name>A0AAE1HWS1_9NEOP</name>
<dbReference type="EMBL" id="JAHWGI010001357">
    <property type="protein sequence ID" value="KAK3928917.1"/>
    <property type="molecule type" value="Genomic_DNA"/>
</dbReference>
<gene>
    <name evidence="1" type="ORF">KUF71_017141</name>
</gene>
<comment type="caution">
    <text evidence="1">The sequence shown here is derived from an EMBL/GenBank/DDBJ whole genome shotgun (WGS) entry which is preliminary data.</text>
</comment>
<accession>A0AAE1HWS1</accession>
<dbReference type="PANTHER" id="PTHR46579">
    <property type="entry name" value="F5/8 TYPE C DOMAIN-CONTAINING PROTEIN-RELATED"/>
    <property type="match status" value="1"/>
</dbReference>
<dbReference type="PANTHER" id="PTHR46579:SF1">
    <property type="entry name" value="F5_8 TYPE C DOMAIN-CONTAINING PROTEIN"/>
    <property type="match status" value="1"/>
</dbReference>
<sequence length="625" mass="72283">MKCTICNGESHKFFQIPLADQIRNLFENHGLADLIDKYNADRSNLDLSNSYADLLDGSEFKRAHVDGQYNSDLMGHTDGISVSVSSNVSLWPLEWVIAQLPPTLRFNYVLVNGVWLDESKPYMNTMMKPFTRELEDLRENGVQWTHPRTQGVHTTYVTAPCFCADAPARAQLQNILSHGGKYSCHICEQKMKKLPPPPVVPGEKKKARRRVYTFEEREVLRTAQRMEDQGSEARRTQIETGRNLKPVKGVKGPTELSKIPGCDRSTAFFPDYMHLILCLLKEFMTLWFEKDGPWSLKEYRDAINESLKKISVPDFVTRIPRSTEDFGKWKANEFRSFLLFFPLIILSKYMKVDYFQHWMLLVAAFQLLLQDCIPESDVIKANLLLRVFCRTFAVLYKHDYYTYYMHQLCHLALTVQRHGPLHCNSAFMFESFNGTLAKLIHGTKNQGKELVNNIRIAFGVEAVRARVLYCSAANKPLTAEFRNEITHFNFGEEDMKLLHSLKAPLKAYYRAVIRRETFTCSLYTRQKKRNNFTVCYNSLLSNNNFGEIKYFCKSSDSKQIALVKRFDIDHCRTFFHHESGVVIKNIIPIKPSAVTEVIALDAILCKVIRVENFVCLRPNKYEYNL</sequence>
<dbReference type="AlphaFoldDB" id="A0AAE1HWS1"/>
<reference evidence="1" key="2">
    <citation type="journal article" date="2023" name="BMC Genomics">
        <title>Pest status, molecular evolution, and epigenetic factors derived from the genome assembly of Frankliniella fusca, a thysanopteran phytovirus vector.</title>
        <authorList>
            <person name="Catto M.A."/>
            <person name="Labadie P.E."/>
            <person name="Jacobson A.L."/>
            <person name="Kennedy G.G."/>
            <person name="Srinivasan R."/>
            <person name="Hunt B.G."/>
        </authorList>
    </citation>
    <scope>NUCLEOTIDE SEQUENCE</scope>
    <source>
        <strain evidence="1">PL_HMW_Pooled</strain>
    </source>
</reference>
<reference evidence="1" key="1">
    <citation type="submission" date="2021-07" db="EMBL/GenBank/DDBJ databases">
        <authorList>
            <person name="Catto M.A."/>
            <person name="Jacobson A."/>
            <person name="Kennedy G."/>
            <person name="Labadie P."/>
            <person name="Hunt B.G."/>
            <person name="Srinivasan R."/>
        </authorList>
    </citation>
    <scope>NUCLEOTIDE SEQUENCE</scope>
    <source>
        <strain evidence="1">PL_HMW_Pooled</strain>
        <tissue evidence="1">Head</tissue>
    </source>
</reference>